<keyword evidence="3" id="KW-1185">Reference proteome</keyword>
<name>A0ABU5EGG9_9PROT</name>
<organism evidence="2 3">
    <name type="scientific">Dongia soli</name>
    <dbReference type="NCBI Taxonomy" id="600628"/>
    <lineage>
        <taxon>Bacteria</taxon>
        <taxon>Pseudomonadati</taxon>
        <taxon>Pseudomonadota</taxon>
        <taxon>Alphaproteobacteria</taxon>
        <taxon>Rhodospirillales</taxon>
        <taxon>Dongiaceae</taxon>
        <taxon>Dongia</taxon>
    </lineage>
</organism>
<evidence type="ECO:0000313" key="3">
    <source>
        <dbReference type="Proteomes" id="UP001279642"/>
    </source>
</evidence>
<dbReference type="InterPro" id="IPR024096">
    <property type="entry name" value="NO_sig/Golgi_transp_ligand-bd"/>
</dbReference>
<dbReference type="RefSeq" id="WP_320510525.1">
    <property type="nucleotide sequence ID" value="NZ_JAXCLW010000010.1"/>
</dbReference>
<dbReference type="Proteomes" id="UP001279642">
    <property type="component" value="Unassembled WGS sequence"/>
</dbReference>
<comment type="caution">
    <text evidence="2">The sequence shown here is derived from an EMBL/GenBank/DDBJ whole genome shotgun (WGS) entry which is preliminary data.</text>
</comment>
<dbReference type="Pfam" id="PF19367">
    <property type="entry name" value="DUF5943"/>
    <property type="match status" value="1"/>
</dbReference>
<dbReference type="PANTHER" id="PTHR35090">
    <property type="entry name" value="DNA-DIRECTED RNA POLYMERASE SUBUNIT I"/>
    <property type="match status" value="1"/>
</dbReference>
<proteinExistence type="predicted"/>
<evidence type="ECO:0000313" key="2">
    <source>
        <dbReference type="EMBL" id="MDY0885451.1"/>
    </source>
</evidence>
<dbReference type="InterPro" id="IPR045987">
    <property type="entry name" value="DUF5943"/>
</dbReference>
<evidence type="ECO:0000259" key="1">
    <source>
        <dbReference type="Pfam" id="PF19367"/>
    </source>
</evidence>
<reference evidence="2 3" key="1">
    <citation type="journal article" date="2016" name="Antonie Van Leeuwenhoek">
        <title>Dongia soli sp. nov., isolated from soil from Dokdo, Korea.</title>
        <authorList>
            <person name="Kim D.U."/>
            <person name="Lee H."/>
            <person name="Kim H."/>
            <person name="Kim S.G."/>
            <person name="Ka J.O."/>
        </authorList>
    </citation>
    <scope>NUCLEOTIDE SEQUENCE [LARGE SCALE GENOMIC DNA]</scope>
    <source>
        <strain evidence="2 3">D78</strain>
    </source>
</reference>
<protein>
    <submittedName>
        <fullName evidence="2">DUF5943 domain-containing protein</fullName>
    </submittedName>
</protein>
<sequence>MTIAAPEIAIEVDPDTGIWRTDNLPMVYLPRHFLVNNHRAVEDALGIDTYRAILQGATEKSALHWCEVQARSYNLDREQTFHLYFQRLSQRGWGRFTVEMLDSAACLGRIRIENSVFALEFGTGTERRVCYMFEGFMIGAFRFLIGAINKSANIYCREICCNAHDGVEPCQFEFGLVRPD</sequence>
<dbReference type="SUPFAM" id="SSF111126">
    <property type="entry name" value="Ligand-binding domain in the NO signalling and Golgi transport"/>
    <property type="match status" value="1"/>
</dbReference>
<dbReference type="PANTHER" id="PTHR35090:SF1">
    <property type="entry name" value="SLR0144 PROTEIN"/>
    <property type="match status" value="1"/>
</dbReference>
<feature type="domain" description="DUF5943" evidence="1">
    <location>
        <begin position="5"/>
        <end position="98"/>
    </location>
</feature>
<accession>A0ABU5EGG9</accession>
<gene>
    <name evidence="2" type="ORF">SMD27_21605</name>
</gene>
<dbReference type="Gene3D" id="3.30.1380.20">
    <property type="entry name" value="Trafficking protein particle complex subunit 3"/>
    <property type="match status" value="1"/>
</dbReference>
<dbReference type="EMBL" id="JAXCLW010000010">
    <property type="protein sequence ID" value="MDY0885451.1"/>
    <property type="molecule type" value="Genomic_DNA"/>
</dbReference>